<keyword evidence="2" id="KW-0813">Transport</keyword>
<evidence type="ECO:0000256" key="3">
    <source>
        <dbReference type="ARBA" id="ARBA00023055"/>
    </source>
</evidence>
<dbReference type="Gene3D" id="2.120.10.30">
    <property type="entry name" value="TolB, C-terminal domain"/>
    <property type="match status" value="1"/>
</dbReference>
<gene>
    <name evidence="9" type="ORF">B0A50_00054</name>
</gene>
<dbReference type="GO" id="GO:0006623">
    <property type="term" value="P:protein targeting to vacuole"/>
    <property type="evidence" value="ECO:0007669"/>
    <property type="project" value="TreeGrafter"/>
</dbReference>
<feature type="region of interest" description="Disordered" evidence="4">
    <location>
        <begin position="1771"/>
        <end position="1818"/>
    </location>
</feature>
<evidence type="ECO:0000256" key="4">
    <source>
        <dbReference type="SAM" id="MobiDB-lite"/>
    </source>
</evidence>
<dbReference type="InterPro" id="IPR026854">
    <property type="entry name" value="VPS13_N"/>
</dbReference>
<evidence type="ECO:0000313" key="10">
    <source>
        <dbReference type="Proteomes" id="UP000308549"/>
    </source>
</evidence>
<dbReference type="InterPro" id="IPR056747">
    <property type="entry name" value="VPS13-like_M"/>
</dbReference>
<dbReference type="InterPro" id="IPR009543">
    <property type="entry name" value="VPS13_VAB"/>
</dbReference>
<dbReference type="GO" id="GO:0045324">
    <property type="term" value="P:late endosome to vacuole transport"/>
    <property type="evidence" value="ECO:0007669"/>
    <property type="project" value="TreeGrafter"/>
</dbReference>
<dbReference type="PANTHER" id="PTHR16166:SF93">
    <property type="entry name" value="INTERMEMBRANE LIPID TRANSFER PROTEIN VPS13"/>
    <property type="match status" value="1"/>
</dbReference>
<name>A0A4U0UF53_9PEZI</name>
<feature type="compositionally biased region" description="Low complexity" evidence="4">
    <location>
        <begin position="1803"/>
        <end position="1818"/>
    </location>
</feature>
<dbReference type="InterPro" id="IPR026847">
    <property type="entry name" value="VPS13"/>
</dbReference>
<feature type="compositionally biased region" description="Basic and acidic residues" evidence="4">
    <location>
        <begin position="1614"/>
        <end position="1629"/>
    </location>
</feature>
<feature type="domain" description="Intermembrane lipid transfer protein VPS13-like C-terminal" evidence="8">
    <location>
        <begin position="3097"/>
        <end position="3220"/>
    </location>
</feature>
<protein>
    <recommendedName>
        <fullName evidence="11">Vacuolar protein sorting-associated protein</fullName>
    </recommendedName>
</protein>
<evidence type="ECO:0000259" key="8">
    <source>
        <dbReference type="Pfam" id="PF25037"/>
    </source>
</evidence>
<feature type="region of interest" description="Disordered" evidence="4">
    <location>
        <begin position="572"/>
        <end position="602"/>
    </location>
</feature>
<proteinExistence type="inferred from homology"/>
<comment type="similarity">
    <text evidence="1">Belongs to the VPS13 family.</text>
</comment>
<evidence type="ECO:0008006" key="11">
    <source>
        <dbReference type="Google" id="ProtNLM"/>
    </source>
</evidence>
<dbReference type="InterPro" id="IPR056748">
    <property type="entry name" value="VPS13-like_C"/>
</dbReference>
<dbReference type="SUPFAM" id="SSF63829">
    <property type="entry name" value="Calcium-dependent phosphotriesterase"/>
    <property type="match status" value="1"/>
</dbReference>
<feature type="domain" description="VPS13-like middle region" evidence="6">
    <location>
        <begin position="1126"/>
        <end position="1929"/>
    </location>
</feature>
<reference evidence="9 10" key="1">
    <citation type="submission" date="2017-03" db="EMBL/GenBank/DDBJ databases">
        <title>Genomes of endolithic fungi from Antarctica.</title>
        <authorList>
            <person name="Coleine C."/>
            <person name="Masonjones S."/>
            <person name="Stajich J.E."/>
        </authorList>
    </citation>
    <scope>NUCLEOTIDE SEQUENCE [LARGE SCALE GENOMIC DNA]</scope>
    <source>
        <strain evidence="9 10">CCFEE 6315</strain>
    </source>
</reference>
<evidence type="ECO:0000259" key="6">
    <source>
        <dbReference type="Pfam" id="PF25033"/>
    </source>
</evidence>
<dbReference type="EMBL" id="NAJL01000001">
    <property type="protein sequence ID" value="TKA34074.1"/>
    <property type="molecule type" value="Genomic_DNA"/>
</dbReference>
<dbReference type="GO" id="GO:0045053">
    <property type="term" value="P:protein retention in Golgi apparatus"/>
    <property type="evidence" value="ECO:0007669"/>
    <property type="project" value="TreeGrafter"/>
</dbReference>
<dbReference type="Proteomes" id="UP000308549">
    <property type="component" value="Unassembled WGS sequence"/>
</dbReference>
<accession>A0A4U0UF53</accession>
<organism evidence="9 10">
    <name type="scientific">Salinomyces thailandicus</name>
    <dbReference type="NCBI Taxonomy" id="706561"/>
    <lineage>
        <taxon>Eukaryota</taxon>
        <taxon>Fungi</taxon>
        <taxon>Dikarya</taxon>
        <taxon>Ascomycota</taxon>
        <taxon>Pezizomycotina</taxon>
        <taxon>Dothideomycetes</taxon>
        <taxon>Dothideomycetidae</taxon>
        <taxon>Mycosphaerellales</taxon>
        <taxon>Teratosphaeriaceae</taxon>
        <taxon>Salinomyces</taxon>
    </lineage>
</organism>
<keyword evidence="3" id="KW-0445">Lipid transport</keyword>
<comment type="caution">
    <text evidence="9">The sequence shown here is derived from an EMBL/GenBank/DDBJ whole genome shotgun (WGS) entry which is preliminary data.</text>
</comment>
<dbReference type="InterPro" id="IPR011042">
    <property type="entry name" value="6-blade_b-propeller_TolB-like"/>
</dbReference>
<dbReference type="GO" id="GO:0006869">
    <property type="term" value="P:lipid transport"/>
    <property type="evidence" value="ECO:0007669"/>
    <property type="project" value="UniProtKB-KW"/>
</dbReference>
<dbReference type="PANTHER" id="PTHR16166">
    <property type="entry name" value="VACUOLAR PROTEIN SORTING-ASSOCIATED PROTEIN VPS13"/>
    <property type="match status" value="1"/>
</dbReference>
<evidence type="ECO:0000256" key="2">
    <source>
        <dbReference type="ARBA" id="ARBA00022448"/>
    </source>
</evidence>
<evidence type="ECO:0000259" key="7">
    <source>
        <dbReference type="Pfam" id="PF25036"/>
    </source>
</evidence>
<dbReference type="Pfam" id="PF25033">
    <property type="entry name" value="VPS13_M"/>
    <property type="match status" value="1"/>
</dbReference>
<sequence length="3640" mass="406759">MVLESLVANLLNRFLGMYVRNFNPNQLNVGIWNGDVKLRDLELRREALDQFHLPLNVVSGHISSLILKIPWSNLRGQPVQIHIEDVFLLAAPKEDEGYDAAEEERREHAVKMEKLDSAELLNERNTEGMSQEEQKKQQSFTAALTTTIIDNVQIQVKNVHIRYEDAVSDPGHPFAAGLTLQELSAVSTDENWRPTWVQSTTPTTHKLATLGSLALYWDTEASLLGTGTGEQLAKEQGISNQELKDKLRSLIVKGDSPEVQQHQYILKPVSGRAGLEMDKTGKTDKPKMKARLLFNELGFVLDDHQYRDALMLVDLFHYFIRHQEYRKLQPKKAPKEDPKAWLHFAGKAVLDRIHDKNRRWSWAYFAERRDDRRAYIKLFKKKKREEKLSPDENNQLDTLEHKLTYEDLRFWRSLARNELRKEGGLKKKEPQQGGGWTSWIWGSGSSSGQQPKKEEQQSGQGGDQGLTDDDRKKLYSAIDFDEKQNLTEAVDMPKEAVKLQVDMNLKTGSFTLRRDPHGKRTDILRLLFDDFSTEFVQRTDSTLVDLSLGGMRLYDGSTEGNLYEQMLQVKDAPPVPDSERVEELGNDGKPVKSADEEDEDDNADPFFSMTFEQNPIDGHADSAVNLKLKAMEIIYNPNFVVQVTKFFKPPEKHMESIGALMESAGSTVEGLRQQTRAGLEYALQEHRTVDVQLDLQAPLIIVPDSVTEKSSICLILDAGHASVRSDLIDKETLADIQKKQQQQYTEQDFRQLESLMYDRFNLKLESTQVLIGTTIEETRQQLDDSPGPDQSGRSFHVVERINMDFSIEACILPQAPDLTKFRVVGHLPVLHAKMSDAKYKSLMRLLEFAIPRFEEDGAAKKVEGPGSPETKRDRRKSVLAVEGRPRGKSFQAGRNALVVEEEDHEAESEARRGEKKTASVNTAQRNFEFRFTVDRLQGSLYRSDPDGGGKEDQLLVDLIAETFYLEFYQRPYDMVADVRLRAVTVEDHVEEAPAPEFRNLISSESRSEDGASQQDLLSIHFIMVQKAHPEFESRYEGIKTNLDVAVSTINLMVTRRTLLTLLDFVMVTFAPPAEEGKAKELEPDGPEAVVEAEDKDGGKAAEVPQQDKIRIKAELRRIAVILNNDGIRLATLSLTSAEVSLFLAGKTMQVNGRLGNLGLVDDVNQGVSESSALRQLVSIQGDELMDFRYETFDPAAPSYPGHDTAIFLRSGSVKVNFVTEPFRKILEFGVKFGRMQAIFNAARQAAAKRVEEVQERASKMQFDIVVKTPIVAFPRMVVAEQPKRDVVTAYLGEIYAQNQFVPLEDGDDTSGATANKLSAGLRNVRLTSTFHYKEGQEEEELEMIDKVGVDFNITQVERRPGLERPEVEVEGAMSNVNLRLTEAQMKFMMELARNIPQAFVLESEEAMEEEVEEGLPGELVEEAGKARGGSSEVARPEPQEGSGEAAEKWTKLDLVFKVGAIGLELVSGKIGEPIGDLEAASLSKFSLNETSVKLRMVSDGALESELLVQSFTITDTRTREKNKFRKIMSLINDDVKQQFMASVSISGGDDRHLIALLTIDSPRVIFALDYLFALLSFVQTGMAVDEPLVVEEEEGSDQGALAEEEDGESVGTKEIVEQKQRASEDKEAKQGGGMTVSYRVNVVDAQVVLIANPAIANSEAIVLGTKQVLVSQQHAMTLQVEKVGMFLCRMDQFETTKLRILDDFSIQTSLDMRSQGKDSSLTSIHVDIEPLVLRLSLRDILLALQIFNRASAMSGAQDKKLDEEGPKKIAQVKDASNKAQMAKSARKTAASTAQKPTAKTISTKKSMTSQATSQQTAVAQGSAVLKREEMKVQMEGIRVVLIGDLHELPILDWSVKRFDVDVRDWTGNMTADTSLDTFFNVYNFSKSAWEPLIEPWSMGFHMSKETGPDKMAVEVYSRKMLELTVSSATIALASKSAQFLSSDEDVLSKPRGNDAPYRIRNYTGFDANVWVTGETGEDEGQAAKLEDGEEKPWRFEDPTTIRETLSPEGQTGVIGVKLEGSGFDSIDRIGVNREGETLYNLKPRRDKVQHRMLVEVTLGTDNVKYITLRSPLLVENHTQIPIELGVYSPDEGHLLKIEKVAPGESRPAPVGAAFMHSLIVRPDQGFGYTWSNERLFWKDMLKRPVRTITCAGEQDQQSPPFFFQTQAVFDKNNPLTTVYPYMRIRLSAPIEVQNLLPFDFKYRIYDKNTKKDWTNFLRKGGVSPVHVVELSHLLLMSIDMQDTPFAASEFAIINANNDTEFKREKNLLVKDKNNLELRLKIHYYNVPDSGGAFKITVYAPYVILNRTGLELDIRSKAYFGSTKSAAGQQTVSDTDTDARKAQPFMFSYPTDDKKNRAMIKVGDSAWSQPVSFDAIGANVDVKLPAQSGRSEMHAGLKVMEGEGKYKLTKVVTFTPRFIVKNKLAEEIQLREPGSSDAATLASGELHPLRFLKQSTGQQLCLCFPGVNNTWSAPFDIANVGSVHVKLAKSGERQKLIRIEILMEDAMIFLHLSLETKHWPFSMRNESDQEFLFWQANPNVDEEEEDRSSGWKPIRYRLPPRSIMPYAWDYPSTKNKNLVLSANGKERHVKLAEIGNLIPMRFPTAQGQSQQRQKIIDLNVVADGPTQTLLISNYKQSKSLYKQKSASASASTTAGFEVKEQDTDVTMRATLRFAGIGISLINRQLRELVYVTWRDIELKYTDSPLYQNVALTVKWIQIDNQLYGGIFPLLFYPSVVPKTGKEMEAHPIFRTAITRVKDDSYGVLYVKYFSFLMQQMTIEIDEDFIFALLDFTKVPGASWTEEKEGRLAPDSLDIPEPQQEQSGQDIYFELLHLQPMQFDLSFVRTERINAEDTGSSSTNPFMFAVNVLTMSIGNVNDAPIRYNALMLENARLSVGALVSSIQSHYVQESLRQVHIVIGSADFLGNPVGLFNNISSGFADIFYEPYQGLVTDRPQDLGVGIAKGASSFVKKSVFGLSDSVSKFTGSISKGLAAASMDKEFQDQRRMSRSRNRPKHALYGITSGGNAFASSLASGIGGLARQPMQGAEKEGAAGFVKGVGKGLLGLATKPAIGAFDLASNMAEGVRNTTTVFDQEGLDRVRLARFIGMDGIVRAYSQREALGQFWLKTLDNGKYFNEYYIAHLELNGGGPNDRQQPGRGQQSAEASMLVMVTYNAIMLVRAKKLTTEWEVPLKDVQTISKERTGMSIVLKGGTNGPFVPIADETSRNWLYRQVAIAVNAYNDKWNAKGVVSIPYEYTYLLPNGFMGNVNETFVNGTSTDNSTINSLLQTANRAPFIAYDNAFLDIIGPNPQPRLIDNRSTLFAYEAGVWIPERNEVWYTTSVSQAAHIPSYIEVLNLDTNSIYRLNGTSQPIINPNGAYYFQGKVYFATYPSNQTYPANGTHRGDITSVDVDTLKVETILNSYFGLPFNGPDDLVWTQQGNSRYLFFTDLFFDYLAYPNPPTPQLPAGVWRWDPQTHTLLPVISRNEIDPNGIRVSPDMKTLYVTDSSSLFGAQNAYKPPVGPAAENWLGPYIYKYNLDDEMMPVNRRVFGLVREGLADGLHVDDEGNVWTGESEGIVVRNCKGSVLGVFNAGFFQGEAAREAGVPIANFALAGDMLVVLGVSALWTVKLGKVVVGAGSSIVN</sequence>
<dbReference type="GO" id="GO:0007005">
    <property type="term" value="P:mitochondrion organization"/>
    <property type="evidence" value="ECO:0007669"/>
    <property type="project" value="TreeGrafter"/>
</dbReference>
<feature type="region of interest" description="Disordered" evidence="4">
    <location>
        <begin position="422"/>
        <end position="469"/>
    </location>
</feature>
<feature type="region of interest" description="Disordered" evidence="4">
    <location>
        <begin position="1593"/>
        <end position="1630"/>
    </location>
</feature>
<feature type="compositionally biased region" description="Basic and acidic residues" evidence="4">
    <location>
        <begin position="907"/>
        <end position="917"/>
    </location>
</feature>
<evidence type="ECO:0000259" key="5">
    <source>
        <dbReference type="Pfam" id="PF12624"/>
    </source>
</evidence>
<feature type="region of interest" description="Disordered" evidence="4">
    <location>
        <begin position="859"/>
        <end position="919"/>
    </location>
</feature>
<evidence type="ECO:0000256" key="1">
    <source>
        <dbReference type="ARBA" id="ARBA00006545"/>
    </source>
</evidence>
<dbReference type="OrthoDB" id="428159at2759"/>
<feature type="domain" description="Vacuolar protein sorting-associated protein 13 VPS13 adaptor binding" evidence="7">
    <location>
        <begin position="1998"/>
        <end position="2574"/>
    </location>
</feature>
<dbReference type="Pfam" id="PF25036">
    <property type="entry name" value="VPS13_VAB"/>
    <property type="match status" value="1"/>
</dbReference>
<dbReference type="Pfam" id="PF25037">
    <property type="entry name" value="VPS13_C"/>
    <property type="match status" value="1"/>
</dbReference>
<evidence type="ECO:0000313" key="9">
    <source>
        <dbReference type="EMBL" id="TKA34074.1"/>
    </source>
</evidence>
<feature type="region of interest" description="Disordered" evidence="4">
    <location>
        <begin position="1422"/>
        <end position="1446"/>
    </location>
</feature>
<keyword evidence="10" id="KW-1185">Reference proteome</keyword>
<feature type="compositionally biased region" description="Acidic residues" evidence="4">
    <location>
        <begin position="1593"/>
        <end position="1608"/>
    </location>
</feature>
<feature type="domain" description="Chorein N-terminal" evidence="5">
    <location>
        <begin position="2"/>
        <end position="848"/>
    </location>
</feature>
<dbReference type="Pfam" id="PF12624">
    <property type="entry name" value="VPS13_N"/>
    <property type="match status" value="1"/>
</dbReference>
<feature type="compositionally biased region" description="Low complexity" evidence="4">
    <location>
        <begin position="437"/>
        <end position="450"/>
    </location>
</feature>